<evidence type="ECO:0000313" key="3">
    <source>
        <dbReference type="EMBL" id="MFG3010042.1"/>
    </source>
</evidence>
<dbReference type="Proteomes" id="UP001604267">
    <property type="component" value="Unassembled WGS sequence"/>
</dbReference>
<accession>A0ABW7AYS3</accession>
<feature type="compositionally biased region" description="Pro residues" evidence="1">
    <location>
        <begin position="15"/>
        <end position="31"/>
    </location>
</feature>
<feature type="transmembrane region" description="Helical" evidence="2">
    <location>
        <begin position="34"/>
        <end position="53"/>
    </location>
</feature>
<keyword evidence="4" id="KW-1185">Reference proteome</keyword>
<organism evidence="3 4">
    <name type="scientific">Streptomyces cinerochromogenes</name>
    <dbReference type="NCBI Taxonomy" id="66422"/>
    <lineage>
        <taxon>Bacteria</taxon>
        <taxon>Bacillati</taxon>
        <taxon>Actinomycetota</taxon>
        <taxon>Actinomycetes</taxon>
        <taxon>Kitasatosporales</taxon>
        <taxon>Streptomycetaceae</taxon>
        <taxon>Streptomyces</taxon>
    </lineage>
</organism>
<dbReference type="EMBL" id="JBICYV010000002">
    <property type="protein sequence ID" value="MFG3010042.1"/>
    <property type="molecule type" value="Genomic_DNA"/>
</dbReference>
<evidence type="ECO:0000256" key="2">
    <source>
        <dbReference type="SAM" id="Phobius"/>
    </source>
</evidence>
<name>A0ABW7AYS3_9ACTN</name>
<proteinExistence type="predicted"/>
<feature type="transmembrane region" description="Helical" evidence="2">
    <location>
        <begin position="88"/>
        <end position="107"/>
    </location>
</feature>
<keyword evidence="2" id="KW-0812">Transmembrane</keyword>
<feature type="region of interest" description="Disordered" evidence="1">
    <location>
        <begin position="1"/>
        <end position="31"/>
    </location>
</feature>
<evidence type="ECO:0000256" key="1">
    <source>
        <dbReference type="SAM" id="MobiDB-lite"/>
    </source>
</evidence>
<sequence>MSEGPYGPNQAFGGPPLPPMPPSPPPRPAGPPDAVRAVAVALLNLSGLGLGYALLRRWVLAAVCWTATAVLLLVALPVDADGVPAAALAGWATFLLVTAVHGAFAGLRTRPPWPGRAPLALLLGVLLLAVPAGGALWYEDAHDEAVEQALLGRLERADDLVATSGRRSFGSARADYGTALEVYRDIAAHHAGSRAAQRVPASLRTYYTTVGAAYGHREYCAAVEPLKYLRTVPDTMPKEQLGSLAGWPDDRLANALYECGAQQLATGGVDWVTRFGDLLDTFPRSAAAAKVVPVVDGAVGKAERALGGDEPCTAVERLQGLDTRIGDLARSAGDTDGRLAKAASRAGRSGSAGAYACGVDQYEDGDFQAAQKTMEQFAAGHRHDRNRARAEKIAIAAEIARTLPAAGRKLPTTASGGSISVTVKNDSPDDITVLYTGPVTGSLTLKGCGGCKAYTLADTLFSGFKPCNDSSRHYPQRTISLPVGTTYFVHRTKGDSTATPASDTARLRSGYIYTECAYSTQKLGSGY</sequence>
<comment type="caution">
    <text evidence="3">The sequence shown here is derived from an EMBL/GenBank/DDBJ whole genome shotgun (WGS) entry which is preliminary data.</text>
</comment>
<keyword evidence="2" id="KW-1133">Transmembrane helix</keyword>
<dbReference type="RefSeq" id="WP_392816027.1">
    <property type="nucleotide sequence ID" value="NZ_JBICYV010000002.1"/>
</dbReference>
<keyword evidence="2" id="KW-0472">Membrane</keyword>
<feature type="transmembrane region" description="Helical" evidence="2">
    <location>
        <begin position="58"/>
        <end position="76"/>
    </location>
</feature>
<evidence type="ECO:0000313" key="4">
    <source>
        <dbReference type="Proteomes" id="UP001604267"/>
    </source>
</evidence>
<protein>
    <submittedName>
        <fullName evidence="3">Uncharacterized protein</fullName>
    </submittedName>
</protein>
<feature type="transmembrane region" description="Helical" evidence="2">
    <location>
        <begin position="119"/>
        <end position="138"/>
    </location>
</feature>
<reference evidence="3 4" key="1">
    <citation type="submission" date="2024-10" db="EMBL/GenBank/DDBJ databases">
        <title>The Natural Products Discovery Center: Release of the First 8490 Sequenced Strains for Exploring Actinobacteria Biosynthetic Diversity.</title>
        <authorList>
            <person name="Kalkreuter E."/>
            <person name="Kautsar S.A."/>
            <person name="Yang D."/>
            <person name="Bader C.D."/>
            <person name="Teijaro C.N."/>
            <person name="Fluegel L."/>
            <person name="Davis C.M."/>
            <person name="Simpson J.R."/>
            <person name="Lauterbach L."/>
            <person name="Steele A.D."/>
            <person name="Gui C."/>
            <person name="Meng S."/>
            <person name="Li G."/>
            <person name="Viehrig K."/>
            <person name="Ye F."/>
            <person name="Su P."/>
            <person name="Kiefer A.F."/>
            <person name="Nichols A."/>
            <person name="Cepeda A.J."/>
            <person name="Yan W."/>
            <person name="Fan B."/>
            <person name="Jiang Y."/>
            <person name="Adhikari A."/>
            <person name="Zheng C.-J."/>
            <person name="Schuster L."/>
            <person name="Cowan T.M."/>
            <person name="Smanski M.J."/>
            <person name="Chevrette M.G."/>
            <person name="De Carvalho L.P.S."/>
            <person name="Shen B."/>
        </authorList>
    </citation>
    <scope>NUCLEOTIDE SEQUENCE [LARGE SCALE GENOMIC DNA]</scope>
    <source>
        <strain evidence="3 4">NPDC048320</strain>
    </source>
</reference>
<gene>
    <name evidence="3" type="ORF">ACGFZB_06210</name>
</gene>